<evidence type="ECO:0000256" key="3">
    <source>
        <dbReference type="ARBA" id="ARBA00022598"/>
    </source>
</evidence>
<dbReference type="EMBL" id="JBBWYZ010000005">
    <property type="protein sequence ID" value="MEK9511430.1"/>
    <property type="molecule type" value="Genomic_DNA"/>
</dbReference>
<evidence type="ECO:0000313" key="16">
    <source>
        <dbReference type="Proteomes" id="UP001387447"/>
    </source>
</evidence>
<dbReference type="NCBIfam" id="TIGR00344">
    <property type="entry name" value="alaS"/>
    <property type="match status" value="1"/>
</dbReference>
<keyword evidence="7 12" id="KW-0694">RNA-binding</keyword>
<feature type="binding site" evidence="12">
    <location>
        <position position="566"/>
    </location>
    <ligand>
        <name>Zn(2+)</name>
        <dbReference type="ChEBI" id="CHEBI:29105"/>
    </ligand>
</feature>
<keyword evidence="12" id="KW-0479">Metal-binding</keyword>
<evidence type="ECO:0000259" key="14">
    <source>
        <dbReference type="PROSITE" id="PS50860"/>
    </source>
</evidence>
<feature type="domain" description="Alanyl-transfer RNA synthetases family profile" evidence="14">
    <location>
        <begin position="8"/>
        <end position="707"/>
    </location>
</feature>
<dbReference type="Gene3D" id="2.40.30.130">
    <property type="match status" value="1"/>
</dbReference>
<evidence type="ECO:0000256" key="8">
    <source>
        <dbReference type="ARBA" id="ARBA00022917"/>
    </source>
</evidence>
<comment type="caution">
    <text evidence="15">The sequence shown here is derived from an EMBL/GenBank/DDBJ whole genome shotgun (WGS) entry which is preliminary data.</text>
</comment>
<keyword evidence="2 12" id="KW-0820">tRNA-binding</keyword>
<keyword evidence="13" id="KW-0175">Coiled coil</keyword>
<comment type="subcellular location">
    <subcellularLocation>
        <location evidence="12">Cytoplasm</location>
    </subcellularLocation>
</comment>
<dbReference type="EC" id="6.1.1.7" evidence="12"/>
<dbReference type="SUPFAM" id="SSF50447">
    <property type="entry name" value="Translation proteins"/>
    <property type="match status" value="1"/>
</dbReference>
<dbReference type="Gene3D" id="3.10.310.40">
    <property type="match status" value="1"/>
</dbReference>
<dbReference type="Gene3D" id="3.30.54.20">
    <property type="match status" value="1"/>
</dbReference>
<comment type="catalytic activity">
    <reaction evidence="11 12">
        <text>tRNA(Ala) + L-alanine + ATP = L-alanyl-tRNA(Ala) + AMP + diphosphate</text>
        <dbReference type="Rhea" id="RHEA:12540"/>
        <dbReference type="Rhea" id="RHEA-COMP:9657"/>
        <dbReference type="Rhea" id="RHEA-COMP:9923"/>
        <dbReference type="ChEBI" id="CHEBI:30616"/>
        <dbReference type="ChEBI" id="CHEBI:33019"/>
        <dbReference type="ChEBI" id="CHEBI:57972"/>
        <dbReference type="ChEBI" id="CHEBI:78442"/>
        <dbReference type="ChEBI" id="CHEBI:78497"/>
        <dbReference type="ChEBI" id="CHEBI:456215"/>
        <dbReference type="EC" id="6.1.1.7"/>
    </reaction>
</comment>
<feature type="coiled-coil region" evidence="13">
    <location>
        <begin position="730"/>
        <end position="757"/>
    </location>
</feature>
<dbReference type="PANTHER" id="PTHR11777">
    <property type="entry name" value="ALANYL-TRNA SYNTHETASE"/>
    <property type="match status" value="1"/>
</dbReference>
<dbReference type="InterPro" id="IPR018165">
    <property type="entry name" value="Ala-tRNA-synth_IIc_core"/>
</dbReference>
<evidence type="ECO:0000256" key="9">
    <source>
        <dbReference type="ARBA" id="ARBA00023146"/>
    </source>
</evidence>
<feature type="binding site" evidence="12">
    <location>
        <position position="664"/>
    </location>
    <ligand>
        <name>Zn(2+)</name>
        <dbReference type="ChEBI" id="CHEBI:29105"/>
    </ligand>
</feature>
<sequence length="876" mass="96357">MSYSPQFLSGSEIRQKFLNFYAERQHKIMPSASLVPEDPTVLLTIAGMLQFKPIFLGQRPREVNRATTSQKCIRTNDIENVGRTARHHTFFEMLGNFSFGDYFKEQAIAWGWEISTEVFGLPPERLIVSVFEEDDEAFAIWRDQIGIPPHRIQRMGEEDNFWKSGPTGPCGPCSEIYYDFHPEKGDDNIDLEDDSRFIEFYNLVFMQYNRDADGNLTPLQNQNIDTGMGLERMAQILQCVPNNYETDLIFPIIKTAADLAGIDYAKSDDKTKVSLKVIGDHLRAVVHLIADGVTASNVGRGYILRRLIRRVVRHGRLIGITGEFTTKVAETAIGLSEDVYPNTRERERVIKGELQREESRFLETLERGEKLLAELLAKQPDQISGQDAFVLYDTYGFPLELTQEIAEENGLTVDVDGFEAEMSAQRKRSQAAHETIDLTVQGSLDKLAEQIHPTTFLGYDFPDSEATVEAVLIAGKSVTEAVAGSEVQIVLDQTPFYGESGGQIGDRGYLTTSDVIVRVDDVKKDSDIFIHFGRVERGTLTAGITVNARIDRACRRRAQANHTATHLLQAALKLIVDPGISQAGSLVAFDRLRFDFNCPRALTTEELQQVENQVNSWIAEAHPATVTQMALEEAKNKGAIAMFGEKYAAVVRVVDYPGVSMELCGGTHVTNTAEIGLFKIVSETGIAAGIRRIEAVAGQSVLDYLNVRDAVVKELGDRLKAKPEELPERFTNLQAELKTTQKQLEAVKAELAIAQSDQLLSTAERVGDLPILVAELPGVDGESLKTAAERLQQKLGESAVVLGSVSDGKVSLVAAFSPVVIKDKKLQAGKFIGAIAKLCGGGGGGRPNLAQAGGRDPSKLPEALSTAKSQLIDALK</sequence>
<dbReference type="Gene3D" id="3.30.930.10">
    <property type="entry name" value="Bira Bifunctional Protein, Domain 2"/>
    <property type="match status" value="1"/>
</dbReference>
<dbReference type="InterPro" id="IPR009000">
    <property type="entry name" value="Transl_B-barrel_sf"/>
</dbReference>
<dbReference type="InterPro" id="IPR018162">
    <property type="entry name" value="Ala-tRNA-ligase_IIc_anticod-bd"/>
</dbReference>
<protein>
    <recommendedName>
        <fullName evidence="12">Alanine--tRNA ligase</fullName>
        <ecNumber evidence="12">6.1.1.7</ecNumber>
    </recommendedName>
    <alternativeName>
        <fullName evidence="12">Alanyl-tRNA synthetase</fullName>
        <shortName evidence="12">AlaRS</shortName>
    </alternativeName>
</protein>
<comment type="domain">
    <text evidence="12">Consists of three domains; the N-terminal catalytic domain, the editing domain and the C-terminal C-Ala domain. The editing domain removes incorrectly charged amino acids, while the C-Ala domain, along with tRNA(Ala), serves as a bridge to cooperatively bring together the editing and aminoacylation centers thus stimulating deacylation of misacylated tRNAs.</text>
</comment>
<keyword evidence="5 12" id="KW-0862">Zinc</keyword>
<dbReference type="InterPro" id="IPR050058">
    <property type="entry name" value="Ala-tRNA_ligase"/>
</dbReference>
<dbReference type="Proteomes" id="UP001387447">
    <property type="component" value="Unassembled WGS sequence"/>
</dbReference>
<evidence type="ECO:0000313" key="15">
    <source>
        <dbReference type="EMBL" id="MEK9511430.1"/>
    </source>
</evidence>
<accession>A0ABU9EHL5</accession>
<evidence type="ECO:0000256" key="2">
    <source>
        <dbReference type="ARBA" id="ARBA00022555"/>
    </source>
</evidence>
<dbReference type="SUPFAM" id="SSF55681">
    <property type="entry name" value="Class II aaRS and biotin synthetases"/>
    <property type="match status" value="1"/>
</dbReference>
<evidence type="ECO:0000256" key="7">
    <source>
        <dbReference type="ARBA" id="ARBA00022884"/>
    </source>
</evidence>
<evidence type="ECO:0000256" key="6">
    <source>
        <dbReference type="ARBA" id="ARBA00022840"/>
    </source>
</evidence>
<dbReference type="InterPro" id="IPR045864">
    <property type="entry name" value="aa-tRNA-synth_II/BPL/LPL"/>
</dbReference>
<dbReference type="Pfam" id="PF02272">
    <property type="entry name" value="DHHA1"/>
    <property type="match status" value="1"/>
</dbReference>
<keyword evidence="8 12" id="KW-0648">Protein biosynthesis</keyword>
<dbReference type="SUPFAM" id="SSF55186">
    <property type="entry name" value="ThrRS/AlaRS common domain"/>
    <property type="match status" value="1"/>
</dbReference>
<organism evidence="15 16">
    <name type="scientific">Limnospira fusiformis PMC 851.14</name>
    <dbReference type="NCBI Taxonomy" id="2219512"/>
    <lineage>
        <taxon>Bacteria</taxon>
        <taxon>Bacillati</taxon>
        <taxon>Cyanobacteriota</taxon>
        <taxon>Cyanophyceae</taxon>
        <taxon>Oscillatoriophycideae</taxon>
        <taxon>Oscillatoriales</taxon>
        <taxon>Sirenicapillariaceae</taxon>
        <taxon>Limnospira</taxon>
    </lineage>
</organism>
<dbReference type="InterPro" id="IPR023033">
    <property type="entry name" value="Ala_tRNA_ligase_euk/bac"/>
</dbReference>
<keyword evidence="4 12" id="KW-0547">Nucleotide-binding</keyword>
<comment type="cofactor">
    <cofactor evidence="12">
        <name>Zn(2+)</name>
        <dbReference type="ChEBI" id="CHEBI:29105"/>
    </cofactor>
    <text evidence="12">Binds 1 zinc ion per subunit.</text>
</comment>
<dbReference type="InterPro" id="IPR002318">
    <property type="entry name" value="Ala-tRNA-lgiase_IIc"/>
</dbReference>
<keyword evidence="9 12" id="KW-0030">Aminoacyl-tRNA synthetase</keyword>
<gene>
    <name evidence="12 15" type="primary">alaS</name>
    <name evidence="15" type="ORF">AAEJ74_06910</name>
</gene>
<evidence type="ECO:0000256" key="5">
    <source>
        <dbReference type="ARBA" id="ARBA00022833"/>
    </source>
</evidence>
<evidence type="ECO:0000256" key="13">
    <source>
        <dbReference type="SAM" id="Coils"/>
    </source>
</evidence>
<dbReference type="Gene3D" id="6.10.250.550">
    <property type="match status" value="1"/>
</dbReference>
<dbReference type="PANTHER" id="PTHR11777:SF9">
    <property type="entry name" value="ALANINE--TRNA LIGASE, CYTOPLASMIC"/>
    <property type="match status" value="1"/>
</dbReference>
<keyword evidence="16" id="KW-1185">Reference proteome</keyword>
<dbReference type="InterPro" id="IPR018164">
    <property type="entry name" value="Ala-tRNA-synth_IIc_N"/>
</dbReference>
<evidence type="ECO:0000256" key="11">
    <source>
        <dbReference type="ARBA" id="ARBA00048300"/>
    </source>
</evidence>
<dbReference type="SUPFAM" id="SSF101353">
    <property type="entry name" value="Putative anticodon-binding domain of alanyl-tRNA synthetase (AlaRS)"/>
    <property type="match status" value="1"/>
</dbReference>
<dbReference type="HAMAP" id="MF_00036_B">
    <property type="entry name" value="Ala_tRNA_synth_B"/>
    <property type="match status" value="1"/>
</dbReference>
<dbReference type="GO" id="GO:0004813">
    <property type="term" value="F:alanine-tRNA ligase activity"/>
    <property type="evidence" value="ECO:0007669"/>
    <property type="project" value="UniProtKB-EC"/>
</dbReference>
<dbReference type="SMART" id="SM00863">
    <property type="entry name" value="tRNA_SAD"/>
    <property type="match status" value="1"/>
</dbReference>
<dbReference type="RefSeq" id="WP_006624305.1">
    <property type="nucleotide sequence ID" value="NZ_JBBWYZ010000005.1"/>
</dbReference>
<dbReference type="Pfam" id="PF01411">
    <property type="entry name" value="tRNA-synt_2c"/>
    <property type="match status" value="1"/>
</dbReference>
<keyword evidence="3 12" id="KW-0436">Ligase</keyword>
<reference evidence="15 16" key="1">
    <citation type="journal article" date="2024" name="Front. Microbiol.">
        <title>Transcriptomic insights into the dominance of two phototrophs throughout the water column of a tropical hypersaline-alkaline crater lake (Dziani Dzaha, Mayotte).</title>
        <authorList>
            <person name="Duperron S."/>
            <person name="Halary S."/>
            <person name="Bouly J.-P."/>
            <person name="Roussel T."/>
            <person name="Hugoni M."/>
            <person name="Bruto M."/>
            <person name="Oger P."/>
            <person name="Duval C."/>
            <person name="Woo A."/>
            <person name="Jezequiel D."/>
            <person name="Ader M."/>
            <person name="Leboulanger C."/>
            <person name="Agogue H."/>
            <person name="Grossi V."/>
            <person name="Trousselier M."/>
            <person name="Bernard C."/>
        </authorList>
    </citation>
    <scope>NUCLEOTIDE SEQUENCE [LARGE SCALE GENOMIC DNA]</scope>
    <source>
        <strain evidence="15 16">PMC 851.14</strain>
    </source>
</reference>
<evidence type="ECO:0000256" key="4">
    <source>
        <dbReference type="ARBA" id="ARBA00022741"/>
    </source>
</evidence>
<comment type="function">
    <text evidence="10 12">Catalyzes the attachment of alanine to tRNA(Ala) in a two-step reaction: alanine is first activated by ATP to form Ala-AMP and then transferred to the acceptor end of tRNA(Ala). Also edits incorrectly charged Ser-tRNA(Ala) and Gly-tRNA(Ala) via its editing domain.</text>
</comment>
<keyword evidence="12" id="KW-0963">Cytoplasm</keyword>
<dbReference type="CDD" id="cd00673">
    <property type="entry name" value="AlaRS_core"/>
    <property type="match status" value="1"/>
</dbReference>
<keyword evidence="6 12" id="KW-0067">ATP-binding</keyword>
<name>A0ABU9EHL5_LIMFS</name>
<dbReference type="Gene3D" id="3.30.980.10">
    <property type="entry name" value="Threonyl-trna Synthetase, Chain A, domain 2"/>
    <property type="match status" value="1"/>
</dbReference>
<dbReference type="PRINTS" id="PR00980">
    <property type="entry name" value="TRNASYNTHALA"/>
</dbReference>
<dbReference type="InterPro" id="IPR012947">
    <property type="entry name" value="tRNA_SAD"/>
</dbReference>
<dbReference type="InterPro" id="IPR003156">
    <property type="entry name" value="DHHA1_dom"/>
</dbReference>
<dbReference type="Pfam" id="PF07973">
    <property type="entry name" value="tRNA_SAD"/>
    <property type="match status" value="1"/>
</dbReference>
<evidence type="ECO:0000256" key="1">
    <source>
        <dbReference type="ARBA" id="ARBA00008226"/>
    </source>
</evidence>
<feature type="binding site" evidence="12">
    <location>
        <position position="668"/>
    </location>
    <ligand>
        <name>Zn(2+)</name>
        <dbReference type="ChEBI" id="CHEBI:29105"/>
    </ligand>
</feature>
<proteinExistence type="inferred from homology"/>
<comment type="similarity">
    <text evidence="1 12">Belongs to the class-II aminoacyl-tRNA synthetase family.</text>
</comment>
<dbReference type="InterPro" id="IPR018163">
    <property type="entry name" value="Thr/Ala-tRNA-synth_IIc_edit"/>
</dbReference>
<dbReference type="PROSITE" id="PS50860">
    <property type="entry name" value="AA_TRNA_LIGASE_II_ALA"/>
    <property type="match status" value="1"/>
</dbReference>
<evidence type="ECO:0000256" key="12">
    <source>
        <dbReference type="HAMAP-Rule" id="MF_00036"/>
    </source>
</evidence>
<feature type="binding site" evidence="12">
    <location>
        <position position="562"/>
    </location>
    <ligand>
        <name>Zn(2+)</name>
        <dbReference type="ChEBI" id="CHEBI:29105"/>
    </ligand>
</feature>
<evidence type="ECO:0000256" key="10">
    <source>
        <dbReference type="ARBA" id="ARBA00024779"/>
    </source>
</evidence>